<feature type="region of interest" description="Disordered" evidence="1">
    <location>
        <begin position="24"/>
        <end position="59"/>
    </location>
</feature>
<evidence type="ECO:0000256" key="1">
    <source>
        <dbReference type="SAM" id="MobiDB-lite"/>
    </source>
</evidence>
<evidence type="ECO:0000313" key="2">
    <source>
        <dbReference type="EMBL" id="MDG0809094.1"/>
    </source>
</evidence>
<proteinExistence type="predicted"/>
<comment type="caution">
    <text evidence="2">The sequence shown here is derived from an EMBL/GenBank/DDBJ whole genome shotgun (WGS) entry which is preliminary data.</text>
</comment>
<evidence type="ECO:0008006" key="4">
    <source>
        <dbReference type="Google" id="ProtNLM"/>
    </source>
</evidence>
<accession>A0A9X4KUH9</accession>
<dbReference type="PANTHER" id="PTHR43649:SF16">
    <property type="entry name" value="SUGAR-BINDING LIPOPROTEIN"/>
    <property type="match status" value="1"/>
</dbReference>
<dbReference type="RefSeq" id="WP_277530180.1">
    <property type="nucleotide sequence ID" value="NZ_JAPDIA010000003.1"/>
</dbReference>
<dbReference type="EMBL" id="JAPDIA010000003">
    <property type="protein sequence ID" value="MDG0809094.1"/>
    <property type="molecule type" value="Genomic_DNA"/>
</dbReference>
<reference evidence="2" key="1">
    <citation type="submission" date="2022-10" db="EMBL/GenBank/DDBJ databases">
        <title>Comparative genomic analysis of Cohnella hashimotonis sp. nov., isolated from the International Space Station.</title>
        <authorList>
            <person name="Simpson A."/>
            <person name="Venkateswaran K."/>
        </authorList>
    </citation>
    <scope>NUCLEOTIDE SEQUENCE</scope>
    <source>
        <strain evidence="2">DSM 28161</strain>
    </source>
</reference>
<dbReference type="AlphaFoldDB" id="A0A9X4KUH9"/>
<dbReference type="Gene3D" id="3.40.190.10">
    <property type="entry name" value="Periplasmic binding protein-like II"/>
    <property type="match status" value="1"/>
</dbReference>
<dbReference type="SUPFAM" id="SSF53850">
    <property type="entry name" value="Periplasmic binding protein-like II"/>
    <property type="match status" value="1"/>
</dbReference>
<dbReference type="Proteomes" id="UP001153404">
    <property type="component" value="Unassembled WGS sequence"/>
</dbReference>
<dbReference type="PANTHER" id="PTHR43649">
    <property type="entry name" value="ARABINOSE-BINDING PROTEIN-RELATED"/>
    <property type="match status" value="1"/>
</dbReference>
<sequence length="478" mass="52717">MNKFMKGLVAGSIVAVMVTGCTTKGNSQPNASEASGGEASATASSSPASGKKITFVNGDWPQTNDQSLPQFEKWKQAFEAANANIVMETEPYPYDASTFLPKAESGQLPNLFGTFFTEPQKIINAGYAADLTESMKAYGYDQSLNPSMLDLVKKDGKIYGFPTSGYYMGLWLNVNLFKQAGLVDDKGVPKYPQTYDELAQTAQVIKEKTGKAGFFLPTKNGQGGWQFMNIAWSFGAEFEKQVDGKWTAVFNSPEAVAALQYVKDLKWKYKVLTDNNLVDVSDLFRMIGTDQVGMGFGTADWANQPINDYKMSKDDEAMAAVPAGPKGKYSLMGGSLYMFSNNSSPEQIDAGFKWLKYRGYSPDTSADSLKVFEESLANDQKLNRVVGPHSMSLWADPQVVKTQDEIRAKYTNVNMDLWNSYMNNEGVTIRPEEPINSQELYKALDVVIQAVLTKESADPKALLDQAVADFQRDYLDKA</sequence>
<evidence type="ECO:0000313" key="3">
    <source>
        <dbReference type="Proteomes" id="UP001153404"/>
    </source>
</evidence>
<protein>
    <recommendedName>
        <fullName evidence="4">Extracellular solute-binding protein</fullName>
    </recommendedName>
</protein>
<dbReference type="InterPro" id="IPR050490">
    <property type="entry name" value="Bact_solute-bd_prot1"/>
</dbReference>
<feature type="compositionally biased region" description="Low complexity" evidence="1">
    <location>
        <begin position="31"/>
        <end position="50"/>
    </location>
</feature>
<organism evidence="2 3">
    <name type="scientific">Cohnella rhizosphaerae</name>
    <dbReference type="NCBI Taxonomy" id="1457232"/>
    <lineage>
        <taxon>Bacteria</taxon>
        <taxon>Bacillati</taxon>
        <taxon>Bacillota</taxon>
        <taxon>Bacilli</taxon>
        <taxon>Bacillales</taxon>
        <taxon>Paenibacillaceae</taxon>
        <taxon>Cohnella</taxon>
    </lineage>
</organism>
<gene>
    <name evidence="2" type="ORF">OMP40_06660</name>
</gene>
<dbReference type="PROSITE" id="PS51257">
    <property type="entry name" value="PROKAR_LIPOPROTEIN"/>
    <property type="match status" value="1"/>
</dbReference>
<keyword evidence="3" id="KW-1185">Reference proteome</keyword>
<name>A0A9X4KUH9_9BACL</name>